<dbReference type="AlphaFoldDB" id="M5IQX5"/>
<dbReference type="OrthoDB" id="4929513at2"/>
<name>M5IQX5_9BACT</name>
<evidence type="ECO:0000313" key="2">
    <source>
        <dbReference type="Proteomes" id="UP000011939"/>
    </source>
</evidence>
<dbReference type="RefSeq" id="WP_009494516.1">
    <property type="nucleotide sequence ID" value="NZ_AMZQ01000006.1"/>
</dbReference>
<dbReference type="SUPFAM" id="SSF103032">
    <property type="entry name" value="Hypothetical protein YwqG"/>
    <property type="match status" value="1"/>
</dbReference>
<dbReference type="eggNOG" id="COG3878">
    <property type="taxonomic scope" value="Bacteria"/>
</dbReference>
<gene>
    <name evidence="1" type="ORF">CSUNSWCD_1817</name>
</gene>
<dbReference type="PANTHER" id="PTHR36436">
    <property type="entry name" value="SLL5081 PROTEIN"/>
    <property type="match status" value="1"/>
</dbReference>
<dbReference type="Proteomes" id="UP000011939">
    <property type="component" value="Unassembled WGS sequence"/>
</dbReference>
<dbReference type="PANTHER" id="PTHR36436:SF6">
    <property type="entry name" value="SLL5081 PROTEIN"/>
    <property type="match status" value="1"/>
</dbReference>
<comment type="caution">
    <text evidence="1">The sequence shown here is derived from an EMBL/GenBank/DDBJ whole genome shotgun (WGS) entry which is preliminary data.</text>
</comment>
<dbReference type="PATRIC" id="fig|1244083.3.peg.1058"/>
<reference evidence="1 2" key="1">
    <citation type="journal article" date="2013" name="Genome Announc.">
        <title>Genome Sequence of Campylobacter showae UNSWCD, Isolated from a Patient with Crohn's Disease.</title>
        <authorList>
            <person name="Tay A.P."/>
            <person name="Kaakoush N.O."/>
            <person name="Deshpande N.P."/>
            <person name="Chen Z."/>
            <person name="Mitchell H."/>
            <person name="Wilkins M.R."/>
        </authorList>
    </citation>
    <scope>NUCLEOTIDE SEQUENCE [LARGE SCALE GENOMIC DNA]</scope>
    <source>
        <strain evidence="1 2">CSUNSWCD</strain>
    </source>
</reference>
<dbReference type="Gene3D" id="2.30.320.10">
    <property type="entry name" value="YwqG-like"/>
    <property type="match status" value="1"/>
</dbReference>
<evidence type="ECO:0008006" key="3">
    <source>
        <dbReference type="Google" id="ProtNLM"/>
    </source>
</evidence>
<proteinExistence type="predicted"/>
<dbReference type="Pfam" id="PF09234">
    <property type="entry name" value="DUF1963"/>
    <property type="match status" value="1"/>
</dbReference>
<protein>
    <recommendedName>
        <fullName evidence="3">DUF1963 domain-containing protein</fullName>
    </recommendedName>
</protein>
<sequence>MNLQNLRARYEKYGLGRLFEEIKSYAKNAVEISLKASDDQQIPIGASKFGGSPDLPRNEPWPVNEQTGEPLRFIAQINFSEVLEFDTQSELPGRGMLYLFYDCTGMPWGYDPKDGAFKKVIYVEDASELERKVAPFESDESFVATSLKFANTTELPDLESDLVGDIEMSDDEIDAYWQMADDFCDQRSENKILGHSDNIQGGMELECELVTSGFYCGGDEDYSGPEFEKLRQNIGEWTLLLQIGSNDENEMMWCDCGKIYLWIRKSDLRERKFDKSWLVLQCD</sequence>
<organism evidence="1 2">
    <name type="scientific">Campylobacter showae CSUNSWCD</name>
    <dbReference type="NCBI Taxonomy" id="1244083"/>
    <lineage>
        <taxon>Bacteria</taxon>
        <taxon>Pseudomonadati</taxon>
        <taxon>Campylobacterota</taxon>
        <taxon>Epsilonproteobacteria</taxon>
        <taxon>Campylobacterales</taxon>
        <taxon>Campylobacteraceae</taxon>
        <taxon>Campylobacter</taxon>
    </lineage>
</organism>
<dbReference type="InterPro" id="IPR035948">
    <property type="entry name" value="YwqG-like_sf"/>
</dbReference>
<accession>M5IQX5</accession>
<dbReference type="STRING" id="1244083.CSUNSWCD_1817"/>
<dbReference type="InterPro" id="IPR015315">
    <property type="entry name" value="DUF1963"/>
</dbReference>
<dbReference type="EMBL" id="AMZQ01000006">
    <property type="protein sequence ID" value="EKU11491.1"/>
    <property type="molecule type" value="Genomic_DNA"/>
</dbReference>
<evidence type="ECO:0000313" key="1">
    <source>
        <dbReference type="EMBL" id="EKU11491.1"/>
    </source>
</evidence>